<keyword evidence="1" id="KW-1133">Transmembrane helix</keyword>
<dbReference type="Pfam" id="PF04657">
    <property type="entry name" value="DMT_YdcZ"/>
    <property type="match status" value="2"/>
</dbReference>
<comment type="caution">
    <text evidence="2">The sequence shown here is derived from an EMBL/GenBank/DDBJ whole genome shotgun (WGS) entry which is preliminary data.</text>
</comment>
<feature type="transmembrane region" description="Helical" evidence="1">
    <location>
        <begin position="69"/>
        <end position="90"/>
    </location>
</feature>
<dbReference type="Proteomes" id="UP000051820">
    <property type="component" value="Unassembled WGS sequence"/>
</dbReference>
<dbReference type="PATRIC" id="fig|1423807.3.peg.2083"/>
<accession>A0A0R1WAH5</accession>
<keyword evidence="1" id="KW-0812">Transmembrane</keyword>
<keyword evidence="3" id="KW-1185">Reference proteome</keyword>
<reference evidence="2 3" key="1">
    <citation type="journal article" date="2015" name="Genome Announc.">
        <title>Expanding the biotechnology potential of lactobacilli through comparative genomics of 213 strains and associated genera.</title>
        <authorList>
            <person name="Sun Z."/>
            <person name="Harris H.M."/>
            <person name="McCann A."/>
            <person name="Guo C."/>
            <person name="Argimon S."/>
            <person name="Zhang W."/>
            <person name="Yang X."/>
            <person name="Jeffery I.B."/>
            <person name="Cooney J.C."/>
            <person name="Kagawa T.F."/>
            <person name="Liu W."/>
            <person name="Song Y."/>
            <person name="Salvetti E."/>
            <person name="Wrobel A."/>
            <person name="Rasinkangas P."/>
            <person name="Parkhill J."/>
            <person name="Rea M.C."/>
            <person name="O'Sullivan O."/>
            <person name="Ritari J."/>
            <person name="Douillard F.P."/>
            <person name="Paul Ross R."/>
            <person name="Yang R."/>
            <person name="Briner A.E."/>
            <person name="Felis G.E."/>
            <person name="de Vos W.M."/>
            <person name="Barrangou R."/>
            <person name="Klaenhammer T.R."/>
            <person name="Caufield P.W."/>
            <person name="Cui Y."/>
            <person name="Zhang H."/>
            <person name="O'Toole P.W."/>
        </authorList>
    </citation>
    <scope>NUCLEOTIDE SEQUENCE [LARGE SCALE GENOMIC DNA]</scope>
    <source>
        <strain evidence="2 3">DSM 5007</strain>
    </source>
</reference>
<dbReference type="eggNOG" id="COG3238">
    <property type="taxonomic scope" value="Bacteria"/>
</dbReference>
<dbReference type="PANTHER" id="PTHR34821">
    <property type="entry name" value="INNER MEMBRANE PROTEIN YDCZ"/>
    <property type="match status" value="1"/>
</dbReference>
<gene>
    <name evidence="2" type="ORF">FD16_GL002031</name>
</gene>
<dbReference type="AlphaFoldDB" id="A0A0R1WAH5"/>
<dbReference type="InterPro" id="IPR006750">
    <property type="entry name" value="YdcZ"/>
</dbReference>
<keyword evidence="1" id="KW-0472">Membrane</keyword>
<feature type="transmembrane region" description="Helical" evidence="1">
    <location>
        <begin position="128"/>
        <end position="150"/>
    </location>
</feature>
<feature type="transmembrane region" description="Helical" evidence="1">
    <location>
        <begin position="239"/>
        <end position="258"/>
    </location>
</feature>
<evidence type="ECO:0008006" key="4">
    <source>
        <dbReference type="Google" id="ProtNLM"/>
    </source>
</evidence>
<sequence>MLAIIIGLSIGFGLPIQTSINSRLRKSVGSPFVASMTSFTVGTIFLAIITLFSIHTLFFKWSIVTSQPWWLWLGGLLGVVYLTGNILLFPKLGSVQTVIMPVLGQIIAGLVIDNFGLFYSPISHLTGIRLAGALLVLCGVIITVAGKGWIDARHNKIDKQTENDNKQYGLWLWRIAGIVTGVLSAMQTAINGHLGTVLHSSVHAAFVSFLVGTVCLIIIVAIMRLPLKIDKTNSTSNPWWMWMGGIIGALFVLGNVVMVPLVGTGLAVVIVLVGLMIGSLLIDQFGWLESPRNPIAVIQIIGILIMIIGVGFIRIF</sequence>
<organism evidence="2 3">
    <name type="scientific">Paucilactobacillus suebicus DSM 5007 = KCTC 3549</name>
    <dbReference type="NCBI Taxonomy" id="1423807"/>
    <lineage>
        <taxon>Bacteria</taxon>
        <taxon>Bacillati</taxon>
        <taxon>Bacillota</taxon>
        <taxon>Bacilli</taxon>
        <taxon>Lactobacillales</taxon>
        <taxon>Lactobacillaceae</taxon>
        <taxon>Paucilactobacillus</taxon>
    </lineage>
</organism>
<feature type="transmembrane region" description="Helical" evidence="1">
    <location>
        <begin position="202"/>
        <end position="227"/>
    </location>
</feature>
<feature type="transmembrane region" description="Helical" evidence="1">
    <location>
        <begin position="264"/>
        <end position="282"/>
    </location>
</feature>
<proteinExistence type="predicted"/>
<dbReference type="GO" id="GO:0005886">
    <property type="term" value="C:plasma membrane"/>
    <property type="evidence" value="ECO:0007669"/>
    <property type="project" value="TreeGrafter"/>
</dbReference>
<evidence type="ECO:0000313" key="3">
    <source>
        <dbReference type="Proteomes" id="UP000051820"/>
    </source>
</evidence>
<evidence type="ECO:0000313" key="2">
    <source>
        <dbReference type="EMBL" id="KRM12852.1"/>
    </source>
</evidence>
<feature type="transmembrane region" description="Helical" evidence="1">
    <location>
        <begin position="32"/>
        <end position="57"/>
    </location>
</feature>
<protein>
    <recommendedName>
        <fullName evidence="4">Integral membrane protein</fullName>
    </recommendedName>
</protein>
<evidence type="ECO:0000256" key="1">
    <source>
        <dbReference type="SAM" id="Phobius"/>
    </source>
</evidence>
<dbReference type="EMBL" id="AZGF01000005">
    <property type="protein sequence ID" value="KRM12852.1"/>
    <property type="molecule type" value="Genomic_DNA"/>
</dbReference>
<dbReference type="RefSeq" id="WP_056938523.1">
    <property type="nucleotide sequence ID" value="NZ_AZGF01000005.1"/>
</dbReference>
<dbReference type="PANTHER" id="PTHR34821:SF2">
    <property type="entry name" value="INNER MEMBRANE PROTEIN YDCZ"/>
    <property type="match status" value="1"/>
</dbReference>
<feature type="transmembrane region" description="Helical" evidence="1">
    <location>
        <begin position="294"/>
        <end position="315"/>
    </location>
</feature>
<dbReference type="STRING" id="1423807.FD16_GL002031"/>
<name>A0A0R1WAH5_9LACO</name>
<feature type="transmembrane region" description="Helical" evidence="1">
    <location>
        <begin position="171"/>
        <end position="190"/>
    </location>
</feature>
<feature type="transmembrane region" description="Helical" evidence="1">
    <location>
        <begin position="102"/>
        <end position="122"/>
    </location>
</feature>